<dbReference type="AlphaFoldDB" id="A0A1G1X1A1"/>
<comment type="similarity">
    <text evidence="1">Belongs to the thioredoxin family. DsbA subfamily.</text>
</comment>
<feature type="domain" description="Thioredoxin" evidence="7">
    <location>
        <begin position="34"/>
        <end position="215"/>
    </location>
</feature>
<evidence type="ECO:0000256" key="1">
    <source>
        <dbReference type="ARBA" id="ARBA00005791"/>
    </source>
</evidence>
<dbReference type="SUPFAM" id="SSF52833">
    <property type="entry name" value="Thioredoxin-like"/>
    <property type="match status" value="1"/>
</dbReference>
<keyword evidence="4" id="KW-1015">Disulfide bond</keyword>
<gene>
    <name evidence="8" type="ORF">A3D99_01610</name>
</gene>
<keyword evidence="5" id="KW-0676">Redox-active center</keyword>
<dbReference type="InterPro" id="IPR013766">
    <property type="entry name" value="Thioredoxin_domain"/>
</dbReference>
<feature type="transmembrane region" description="Helical" evidence="6">
    <location>
        <begin position="7"/>
        <end position="27"/>
    </location>
</feature>
<evidence type="ECO:0000259" key="7">
    <source>
        <dbReference type="PROSITE" id="PS51352"/>
    </source>
</evidence>
<keyword evidence="2" id="KW-0732">Signal</keyword>
<dbReference type="EMBL" id="MHHR01000033">
    <property type="protein sequence ID" value="OGY33137.1"/>
    <property type="molecule type" value="Genomic_DNA"/>
</dbReference>
<evidence type="ECO:0000256" key="2">
    <source>
        <dbReference type="ARBA" id="ARBA00022729"/>
    </source>
</evidence>
<organism evidence="8 9">
    <name type="scientific">Candidatus Andersenbacteria bacterium RIFCSPHIGHO2_12_FULL_45_11</name>
    <dbReference type="NCBI Taxonomy" id="1797281"/>
    <lineage>
        <taxon>Bacteria</taxon>
        <taxon>Candidatus Anderseniibacteriota</taxon>
    </lineage>
</organism>
<dbReference type="PANTHER" id="PTHR13887">
    <property type="entry name" value="GLUTATHIONE S-TRANSFERASE KAPPA"/>
    <property type="match status" value="1"/>
</dbReference>
<evidence type="ECO:0000313" key="8">
    <source>
        <dbReference type="EMBL" id="OGY33137.1"/>
    </source>
</evidence>
<name>A0A1G1X1A1_9BACT</name>
<evidence type="ECO:0000313" key="9">
    <source>
        <dbReference type="Proteomes" id="UP000177528"/>
    </source>
</evidence>
<dbReference type="PROSITE" id="PS51352">
    <property type="entry name" value="THIOREDOXIN_2"/>
    <property type="match status" value="1"/>
</dbReference>
<dbReference type="Pfam" id="PF13462">
    <property type="entry name" value="Thioredoxin_4"/>
    <property type="match status" value="1"/>
</dbReference>
<dbReference type="PANTHER" id="PTHR13887:SF14">
    <property type="entry name" value="DISULFIDE BOND FORMATION PROTEIN D"/>
    <property type="match status" value="1"/>
</dbReference>
<comment type="caution">
    <text evidence="8">The sequence shown here is derived from an EMBL/GenBank/DDBJ whole genome shotgun (WGS) entry which is preliminary data.</text>
</comment>
<dbReference type="InterPro" id="IPR036249">
    <property type="entry name" value="Thioredoxin-like_sf"/>
</dbReference>
<evidence type="ECO:0000256" key="3">
    <source>
        <dbReference type="ARBA" id="ARBA00023002"/>
    </source>
</evidence>
<keyword evidence="6" id="KW-0812">Transmembrane</keyword>
<evidence type="ECO:0000256" key="5">
    <source>
        <dbReference type="ARBA" id="ARBA00023284"/>
    </source>
</evidence>
<proteinExistence type="inferred from homology"/>
<evidence type="ECO:0000256" key="4">
    <source>
        <dbReference type="ARBA" id="ARBA00023157"/>
    </source>
</evidence>
<dbReference type="GO" id="GO:0016491">
    <property type="term" value="F:oxidoreductase activity"/>
    <property type="evidence" value="ECO:0007669"/>
    <property type="project" value="UniProtKB-KW"/>
</dbReference>
<sequence length="216" mass="23673">MTLTSDAKFIIGVLVVTIIVIGGGAYITSKKTTPTTSKTVPESLMQNLVREDSPTIGKKDAKVTVVEFGDFQCPACGTLHPVLKEVKKKYADASVRFVFRQFPLPQHENALLAAKASLAAQKQEKFWEYHDALFEHQTNLKADDFITYAKSIGLDVEKFTQDLKASTVADAVQRDRADGNALGVRSTPTLFINDIQYTGKYSVADLSAVIEAELAK</sequence>
<evidence type="ECO:0000256" key="6">
    <source>
        <dbReference type="SAM" id="Phobius"/>
    </source>
</evidence>
<accession>A0A1G1X1A1</accession>
<protein>
    <recommendedName>
        <fullName evidence="7">Thioredoxin domain-containing protein</fullName>
    </recommendedName>
</protein>
<reference evidence="8 9" key="1">
    <citation type="journal article" date="2016" name="Nat. Commun.">
        <title>Thousands of microbial genomes shed light on interconnected biogeochemical processes in an aquifer system.</title>
        <authorList>
            <person name="Anantharaman K."/>
            <person name="Brown C.T."/>
            <person name="Hug L.A."/>
            <person name="Sharon I."/>
            <person name="Castelle C.J."/>
            <person name="Probst A.J."/>
            <person name="Thomas B.C."/>
            <person name="Singh A."/>
            <person name="Wilkins M.J."/>
            <person name="Karaoz U."/>
            <person name="Brodie E.L."/>
            <person name="Williams K.H."/>
            <person name="Hubbard S.S."/>
            <person name="Banfield J.F."/>
        </authorList>
    </citation>
    <scope>NUCLEOTIDE SEQUENCE [LARGE SCALE GENOMIC DNA]</scope>
</reference>
<keyword evidence="6" id="KW-1133">Transmembrane helix</keyword>
<dbReference type="InterPro" id="IPR012336">
    <property type="entry name" value="Thioredoxin-like_fold"/>
</dbReference>
<dbReference type="Gene3D" id="3.40.30.10">
    <property type="entry name" value="Glutaredoxin"/>
    <property type="match status" value="1"/>
</dbReference>
<keyword evidence="3" id="KW-0560">Oxidoreductase</keyword>
<keyword evidence="6" id="KW-0472">Membrane</keyword>
<dbReference type="Proteomes" id="UP000177528">
    <property type="component" value="Unassembled WGS sequence"/>
</dbReference>